<evidence type="ECO:0000313" key="2">
    <source>
        <dbReference type="EMBL" id="MEZ0473941.1"/>
    </source>
</evidence>
<dbReference type="Pfam" id="PF05050">
    <property type="entry name" value="Methyltransf_21"/>
    <property type="match status" value="1"/>
</dbReference>
<name>A0ABV4HMI6_9GAMM</name>
<feature type="domain" description="Methyltransferase FkbM" evidence="1">
    <location>
        <begin position="56"/>
        <end position="207"/>
    </location>
</feature>
<reference evidence="2 3" key="1">
    <citation type="submission" date="2024-07" db="EMBL/GenBank/DDBJ databases">
        <title>Luteimonas salilacus sp. nov., isolated from the shore soil of Salt Lake in Tibet of China.</title>
        <authorList>
            <person name="Zhang X."/>
            <person name="Li A."/>
        </authorList>
    </citation>
    <scope>NUCLEOTIDE SEQUENCE [LARGE SCALE GENOMIC DNA]</scope>
    <source>
        <strain evidence="2 3">B3-2-R+30</strain>
    </source>
</reference>
<dbReference type="Proteomes" id="UP001566331">
    <property type="component" value="Unassembled WGS sequence"/>
</dbReference>
<proteinExistence type="predicted"/>
<dbReference type="Gene3D" id="3.40.50.150">
    <property type="entry name" value="Vaccinia Virus protein VP39"/>
    <property type="match status" value="1"/>
</dbReference>
<gene>
    <name evidence="2" type="ORF">AB6713_04825</name>
</gene>
<dbReference type="PANTHER" id="PTHR34203">
    <property type="entry name" value="METHYLTRANSFERASE, FKBM FAMILY PROTEIN"/>
    <property type="match status" value="1"/>
</dbReference>
<dbReference type="InterPro" id="IPR052514">
    <property type="entry name" value="SAM-dependent_MTase"/>
</dbReference>
<dbReference type="RefSeq" id="WP_370562650.1">
    <property type="nucleotide sequence ID" value="NZ_JBFWIB010000002.1"/>
</dbReference>
<accession>A0ABV4HMI6</accession>
<dbReference type="NCBIfam" id="TIGR01444">
    <property type="entry name" value="fkbM_fam"/>
    <property type="match status" value="1"/>
</dbReference>
<dbReference type="GO" id="GO:0008168">
    <property type="term" value="F:methyltransferase activity"/>
    <property type="evidence" value="ECO:0007669"/>
    <property type="project" value="UniProtKB-KW"/>
</dbReference>
<dbReference type="InterPro" id="IPR006342">
    <property type="entry name" value="FkbM_mtfrase"/>
</dbReference>
<dbReference type="InterPro" id="IPR029063">
    <property type="entry name" value="SAM-dependent_MTases_sf"/>
</dbReference>
<keyword evidence="3" id="KW-1185">Reference proteome</keyword>
<dbReference type="PANTHER" id="PTHR34203:SF15">
    <property type="entry name" value="SLL1173 PROTEIN"/>
    <property type="match status" value="1"/>
</dbReference>
<organism evidence="2 3">
    <name type="scientific">Luteimonas salinilitoris</name>
    <dbReference type="NCBI Taxonomy" id="3237697"/>
    <lineage>
        <taxon>Bacteria</taxon>
        <taxon>Pseudomonadati</taxon>
        <taxon>Pseudomonadota</taxon>
        <taxon>Gammaproteobacteria</taxon>
        <taxon>Lysobacterales</taxon>
        <taxon>Lysobacteraceae</taxon>
        <taxon>Luteimonas</taxon>
    </lineage>
</organism>
<evidence type="ECO:0000259" key="1">
    <source>
        <dbReference type="Pfam" id="PF05050"/>
    </source>
</evidence>
<dbReference type="EMBL" id="JBFWIC010000004">
    <property type="protein sequence ID" value="MEZ0473941.1"/>
    <property type="molecule type" value="Genomic_DNA"/>
</dbReference>
<dbReference type="GO" id="GO:0032259">
    <property type="term" value="P:methylation"/>
    <property type="evidence" value="ECO:0007669"/>
    <property type="project" value="UniProtKB-KW"/>
</dbReference>
<keyword evidence="2" id="KW-0489">Methyltransferase</keyword>
<protein>
    <submittedName>
        <fullName evidence="2">FkbM family methyltransferase</fullName>
    </submittedName>
</protein>
<sequence>MALKLQQISGLGRRFLFLLADERDHIQGVLGTGRFYEAEELELISSYAAGAEAILDIGANIGNHSVYFAHRFSPRVLIPVEPNPAVTDLLRANMGLNWHPSMDLSMVGVGFSDRSGRAESIMSSPMNVGGARLRETGEGPVPVRRADDALPDRTFDLIKIDVEGMESEVIAGMSGILRRSDATVFVEVLIEHIDQIISSMAAHGYEYATSYQRYGRCVNLLFQKASRHGH</sequence>
<dbReference type="SUPFAM" id="SSF53335">
    <property type="entry name" value="S-adenosyl-L-methionine-dependent methyltransferases"/>
    <property type="match status" value="1"/>
</dbReference>
<evidence type="ECO:0000313" key="3">
    <source>
        <dbReference type="Proteomes" id="UP001566331"/>
    </source>
</evidence>
<keyword evidence="2" id="KW-0808">Transferase</keyword>
<comment type="caution">
    <text evidence="2">The sequence shown here is derived from an EMBL/GenBank/DDBJ whole genome shotgun (WGS) entry which is preliminary data.</text>
</comment>